<proteinExistence type="predicted"/>
<evidence type="ECO:0000256" key="1">
    <source>
        <dbReference type="SAM" id="MobiDB-lite"/>
    </source>
</evidence>
<dbReference type="Proteomes" id="UP000816034">
    <property type="component" value="Unassembled WGS sequence"/>
</dbReference>
<evidence type="ECO:0000313" key="2">
    <source>
        <dbReference type="EMBL" id="KAG2381623.1"/>
    </source>
</evidence>
<dbReference type="RefSeq" id="XP_044547303.1">
    <property type="nucleotide sequence ID" value="XM_044695821.1"/>
</dbReference>
<dbReference type="AlphaFoldDB" id="A0AA88GN39"/>
<feature type="region of interest" description="Disordered" evidence="1">
    <location>
        <begin position="570"/>
        <end position="592"/>
    </location>
</feature>
<organism evidence="2 3">
    <name type="scientific">Naegleria lovaniensis</name>
    <name type="common">Amoeba</name>
    <dbReference type="NCBI Taxonomy" id="51637"/>
    <lineage>
        <taxon>Eukaryota</taxon>
        <taxon>Discoba</taxon>
        <taxon>Heterolobosea</taxon>
        <taxon>Tetramitia</taxon>
        <taxon>Eutetramitia</taxon>
        <taxon>Vahlkampfiidae</taxon>
        <taxon>Naegleria</taxon>
    </lineage>
</organism>
<feature type="compositionally biased region" description="Polar residues" evidence="1">
    <location>
        <begin position="10"/>
        <end position="22"/>
    </location>
</feature>
<comment type="caution">
    <text evidence="2">The sequence shown here is derived from an EMBL/GenBank/DDBJ whole genome shotgun (WGS) entry which is preliminary data.</text>
</comment>
<accession>A0AA88GN39</accession>
<feature type="compositionally biased region" description="Low complexity" evidence="1">
    <location>
        <begin position="570"/>
        <end position="585"/>
    </location>
</feature>
<gene>
    <name evidence="2" type="ORF">C9374_006007</name>
</gene>
<sequence>MHHNGGIKASPTTSHDVVQQETTSEENEQRLPTISNVSSSCASSVSGDQDEQGLADDEMEEEEALPSFQNIAQQEVMKKSNADLSALNRENLLEQSKCSDDTTMITADDGKTQTIQATITEKLLHQFYLETIAEMNIFDPFSSGHDDHTPMSNNNQEESGVAHISTLASPATSSMNRTPCEDLNENAIDSRPQLLSIKRELEHEISLIDSQLFDLNETEAFLSAALNRLAAENRINNALKDHEACNLEELKELSKIVEIEVEKKESSEQNKIISTIAENDSDNAFTNSSIAYNILQLQHLIDSSSKKLEDVQFRHNQLVQTKRRRMVEKAHLRELNNQSLRYEKKVNSDIKKIEDKYSQDLKKEQDESNILEATEKMLQFKMQFVTNEDGQQLMETMEKVMSMLKGREELPDGNYISVTRAINYYSQLKEAAEKNIFTVEYFKKFLREHKEFGVFACNFEDYYSQPTPDLSCDRSIFAPHDHGSTIVGTKQDIQDVGSETLEKSTTKYILDPTESLYNTREEMPKFEYDVSASSKTPLNKRSVNPSGTRINRSLSLSKSVITTPFTPSLQNVSSQSVNVPSSNPVTSKGNAQDVLRRSMNVLSKVQASKKSKH</sequence>
<feature type="compositionally biased region" description="Acidic residues" evidence="1">
    <location>
        <begin position="48"/>
        <end position="64"/>
    </location>
</feature>
<dbReference type="GeneID" id="68098462"/>
<keyword evidence="3" id="KW-1185">Reference proteome</keyword>
<evidence type="ECO:0000313" key="3">
    <source>
        <dbReference type="Proteomes" id="UP000816034"/>
    </source>
</evidence>
<protein>
    <submittedName>
        <fullName evidence="2">Uncharacterized protein</fullName>
    </submittedName>
</protein>
<dbReference type="EMBL" id="PYSW02000026">
    <property type="protein sequence ID" value="KAG2381623.1"/>
    <property type="molecule type" value="Genomic_DNA"/>
</dbReference>
<reference evidence="2 3" key="1">
    <citation type="journal article" date="2018" name="BMC Genomics">
        <title>The genome of Naegleria lovaniensis, the basis for a comparative approach to unravel pathogenicity factors of the human pathogenic amoeba N. fowleri.</title>
        <authorList>
            <person name="Liechti N."/>
            <person name="Schurch N."/>
            <person name="Bruggmann R."/>
            <person name="Wittwer M."/>
        </authorList>
    </citation>
    <scope>NUCLEOTIDE SEQUENCE [LARGE SCALE GENOMIC DNA]</scope>
    <source>
        <strain evidence="2 3">ATCC 30569</strain>
    </source>
</reference>
<feature type="compositionally biased region" description="Low complexity" evidence="1">
    <location>
        <begin position="35"/>
        <end position="46"/>
    </location>
</feature>
<name>A0AA88GN39_NAELO</name>
<feature type="region of interest" description="Disordered" evidence="1">
    <location>
        <begin position="1"/>
        <end position="65"/>
    </location>
</feature>